<dbReference type="Proteomes" id="UP000824890">
    <property type="component" value="Unassembled WGS sequence"/>
</dbReference>
<feature type="non-terminal residue" evidence="4">
    <location>
        <position position="839"/>
    </location>
</feature>
<dbReference type="SUPFAM" id="SSF56219">
    <property type="entry name" value="DNase I-like"/>
    <property type="match status" value="1"/>
</dbReference>
<protein>
    <recommendedName>
        <fullName evidence="6">DUF4283 domain-containing protein</fullName>
    </recommendedName>
</protein>
<keyword evidence="5" id="KW-1185">Reference proteome</keyword>
<dbReference type="EMBL" id="JAGKQM010000011">
    <property type="protein sequence ID" value="KAH0902361.1"/>
    <property type="molecule type" value="Genomic_DNA"/>
</dbReference>
<organism evidence="4 5">
    <name type="scientific">Brassica napus</name>
    <name type="common">Rape</name>
    <dbReference type="NCBI Taxonomy" id="3708"/>
    <lineage>
        <taxon>Eukaryota</taxon>
        <taxon>Viridiplantae</taxon>
        <taxon>Streptophyta</taxon>
        <taxon>Embryophyta</taxon>
        <taxon>Tracheophyta</taxon>
        <taxon>Spermatophyta</taxon>
        <taxon>Magnoliopsida</taxon>
        <taxon>eudicotyledons</taxon>
        <taxon>Gunneridae</taxon>
        <taxon>Pentapetalae</taxon>
        <taxon>rosids</taxon>
        <taxon>malvids</taxon>
        <taxon>Brassicales</taxon>
        <taxon>Brassicaceae</taxon>
        <taxon>Brassiceae</taxon>
        <taxon>Brassica</taxon>
    </lineage>
</organism>
<evidence type="ECO:0000259" key="2">
    <source>
        <dbReference type="Pfam" id="PF03372"/>
    </source>
</evidence>
<feature type="compositionally biased region" description="Polar residues" evidence="1">
    <location>
        <begin position="243"/>
        <end position="258"/>
    </location>
</feature>
<dbReference type="Pfam" id="PF14111">
    <property type="entry name" value="DUF4283"/>
    <property type="match status" value="1"/>
</dbReference>
<name>A0ABQ8BDN5_BRANA</name>
<dbReference type="InterPro" id="IPR025558">
    <property type="entry name" value="DUF4283"/>
</dbReference>
<comment type="caution">
    <text evidence="4">The sequence shown here is derived from an EMBL/GenBank/DDBJ whole genome shotgun (WGS) entry which is preliminary data.</text>
</comment>
<dbReference type="PANTHER" id="PTHR31286">
    <property type="entry name" value="GLYCINE-RICH CELL WALL STRUCTURAL PROTEIN 1.8-LIKE"/>
    <property type="match status" value="1"/>
</dbReference>
<evidence type="ECO:0008006" key="6">
    <source>
        <dbReference type="Google" id="ProtNLM"/>
    </source>
</evidence>
<evidence type="ECO:0000256" key="1">
    <source>
        <dbReference type="SAM" id="MobiDB-lite"/>
    </source>
</evidence>
<dbReference type="InterPro" id="IPR036691">
    <property type="entry name" value="Endo/exonu/phosph_ase_sf"/>
</dbReference>
<feature type="region of interest" description="Disordered" evidence="1">
    <location>
        <begin position="352"/>
        <end position="386"/>
    </location>
</feature>
<evidence type="ECO:0000313" key="5">
    <source>
        <dbReference type="Proteomes" id="UP000824890"/>
    </source>
</evidence>
<feature type="domain" description="DUF4283" evidence="3">
    <location>
        <begin position="1"/>
        <end position="84"/>
    </location>
</feature>
<dbReference type="Gene3D" id="3.60.10.10">
    <property type="entry name" value="Endonuclease/exonuclease/phosphatase"/>
    <property type="match status" value="1"/>
</dbReference>
<dbReference type="Pfam" id="PF03372">
    <property type="entry name" value="Exo_endo_phos"/>
    <property type="match status" value="1"/>
</dbReference>
<sequence>EFKDFIYAKFHSDVPQMGRIIGVLNAIWAKSGPHIYVHSLGKGAFLLKVINARTREALLARSCWNIAGVPMFVSPWSPDFTPEETPLTSVVVQVEMLNVPYLLFNDESLSRLATAVGRPIALAPETRRKQNFQVAKVFVKVDLTKRLPDTIVSGFSNGHELIIDVTYPWLPIKCLNCGKYDHKNEDCKVGVPTGSPKLPAASKSDIGTHPERSESGEDRQNSVPQVDEASPSVSPTAVLAEPVSSSGDSGADNVSSESLTPNLVDDIEHGEIVEEVPPSPEFVAAIIVHESTGTVGSPGVLMAGSDVPLNSSEEEVVSVDTPVDSGSPVQDFQIDNAGTLHGSEGSVQPVACSADEGNNVEPVSTQVTEPSIPPAGTSLDPDMKQPTADDEAEQVENPYLLVPGLNSSIRHTMTKDWINIYKPMFGAFLETHILENNKDRILHAIPRGWRFFGNYAEHVLGRIFIVWDPRDRTSLWTGLEDLQATTLVSRCHWVVLGDFNQILRTEHHSNHLSARVDTAGIEDINLSLQKTELFEAQAKGLTYTWKNNQDENPISTKIDHAFINHQWTSTFPDSFAEFLEPSQSDHTPCLFRLPSHTRRVRKPFKFFHHVIDQPQYFELFDQIVGTNQFKLVRSLKLLKVVLRGINTRHYSGISRRIKEQSAIVDNLQRSLLTAPDQITAREEHVQRAHLNTLLNAEHKFYRQRSRVRWADVGDRNTPFFHRMVSQHATRNHIHFLKDQDDRFIASDGYCEVLVRRLLRSFQSILLPCSSHRSLQMKTILCGKLTAKSSRTSLLAKRGTQLEIGDPLGIGHKTSGLRGMFQSMLSQFGLLTKIDFQPDL</sequence>
<proteinExistence type="predicted"/>
<dbReference type="PANTHER" id="PTHR31286:SF87">
    <property type="entry name" value="DUF4283 DOMAIN-CONTAINING PROTEIN"/>
    <property type="match status" value="1"/>
</dbReference>
<dbReference type="InterPro" id="IPR040256">
    <property type="entry name" value="At4g02000-like"/>
</dbReference>
<feature type="region of interest" description="Disordered" evidence="1">
    <location>
        <begin position="191"/>
        <end position="258"/>
    </location>
</feature>
<accession>A0ABQ8BDN5</accession>
<evidence type="ECO:0000259" key="3">
    <source>
        <dbReference type="Pfam" id="PF14111"/>
    </source>
</evidence>
<feature type="domain" description="Endonuclease/exonuclease/phosphatase" evidence="2">
    <location>
        <begin position="432"/>
        <end position="586"/>
    </location>
</feature>
<feature type="non-terminal residue" evidence="4">
    <location>
        <position position="1"/>
    </location>
</feature>
<dbReference type="InterPro" id="IPR005135">
    <property type="entry name" value="Endo/exonuclease/phosphatase"/>
</dbReference>
<gene>
    <name evidence="4" type="ORF">HID58_041864</name>
</gene>
<reference evidence="4 5" key="1">
    <citation type="submission" date="2021-05" db="EMBL/GenBank/DDBJ databases">
        <title>Genome Assembly of Synthetic Allotetraploid Brassica napus Reveals Homoeologous Exchanges between Subgenomes.</title>
        <authorList>
            <person name="Davis J.T."/>
        </authorList>
    </citation>
    <scope>NUCLEOTIDE SEQUENCE [LARGE SCALE GENOMIC DNA]</scope>
    <source>
        <strain evidence="5">cv. Da-Ae</strain>
        <tissue evidence="4">Seedling</tissue>
    </source>
</reference>
<feature type="compositionally biased region" description="Basic and acidic residues" evidence="1">
    <location>
        <begin position="206"/>
        <end position="220"/>
    </location>
</feature>
<evidence type="ECO:0000313" key="4">
    <source>
        <dbReference type="EMBL" id="KAH0902361.1"/>
    </source>
</evidence>